<accession>A0ABW9Z949</accession>
<evidence type="ECO:0000313" key="2">
    <source>
        <dbReference type="EMBL" id="NBL64324.1"/>
    </source>
</evidence>
<evidence type="ECO:0000313" key="3">
    <source>
        <dbReference type="Proteomes" id="UP000798602"/>
    </source>
</evidence>
<dbReference type="EMBL" id="JAABLM010000003">
    <property type="protein sequence ID" value="NBL64324.1"/>
    <property type="molecule type" value="Genomic_DNA"/>
</dbReference>
<keyword evidence="1" id="KW-0732">Signal</keyword>
<keyword evidence="3" id="KW-1185">Reference proteome</keyword>
<name>A0ABW9Z949_9FLAO</name>
<sequence>MTKKVFLILAFCICQIAFAQEKPAKKDSLRGYRKIEKYAKKRGFTKFIHKLIFKPVDSKKPKNKPQDKVELQNYAAYEGKIIRNIYITTLDPFGFSEKDTTRKPRNWGERLGNRIHLKTKEFTIRNLLLFKKNTPLDSLIVRESERLVRSQRYIRSVDINPKISPTSSDSVDIYIRALDSWSLIPNASGSTSRTKIELTERNFLGLGHEWDNSYMQRFNNGRNAYSTEYTIPNISNTYIETSLAYRIDEHRNYSKSVSVNRPFFSPFAKWGAGIYAAQDFRLDSLPDFEGTINNHNFKVNTLDVWAGKSLQVFKGSSEEDRTTNFIASIRFLRRNYTEKPFFDFDNEGFFANENFYLAGFGLTSRKFIQDKFIFNYGITEDIPIGKIYAITAGYQQKNDINRLYIGGRFAFGQYFKWGYFSTNVEYGTYFRGAINQQSALNIEANYFTNLLNLGEWRLRQFIKPSLVIGTNRFNTFADRININEQNGIIGINSYSLRGTKKAMLALQTQSYSPWSLGGFRFNPFLGYTIAMINGNNNNLLKGKAYSKISVGLIIANDFLVFNQFQLSFSYYPVLAPEGSSSFQTNSYRTTDFRIPGYEFGKPEVVRYQ</sequence>
<comment type="caution">
    <text evidence="2">The sequence shown here is derived from an EMBL/GenBank/DDBJ whole genome shotgun (WGS) entry which is preliminary data.</text>
</comment>
<gene>
    <name evidence="2" type="ORF">GV828_03800</name>
</gene>
<protein>
    <recommendedName>
        <fullName evidence="4">Outer membrane protein/protective antigen OMA87</fullName>
    </recommendedName>
</protein>
<feature type="signal peptide" evidence="1">
    <location>
        <begin position="1"/>
        <end position="19"/>
    </location>
</feature>
<proteinExistence type="predicted"/>
<dbReference type="Gene3D" id="3.10.20.310">
    <property type="entry name" value="membrane protein fhac"/>
    <property type="match status" value="1"/>
</dbReference>
<organism evidence="2 3">
    <name type="scientific">Flavobacterium ichthyis</name>
    <dbReference type="NCBI Taxonomy" id="2698827"/>
    <lineage>
        <taxon>Bacteria</taxon>
        <taxon>Pseudomonadati</taxon>
        <taxon>Bacteroidota</taxon>
        <taxon>Flavobacteriia</taxon>
        <taxon>Flavobacteriales</taxon>
        <taxon>Flavobacteriaceae</taxon>
        <taxon>Flavobacterium</taxon>
    </lineage>
</organism>
<evidence type="ECO:0000256" key="1">
    <source>
        <dbReference type="SAM" id="SignalP"/>
    </source>
</evidence>
<dbReference type="Proteomes" id="UP000798602">
    <property type="component" value="Unassembled WGS sequence"/>
</dbReference>
<evidence type="ECO:0008006" key="4">
    <source>
        <dbReference type="Google" id="ProtNLM"/>
    </source>
</evidence>
<feature type="chain" id="PRO_5045381628" description="Outer membrane protein/protective antigen OMA87" evidence="1">
    <location>
        <begin position="20"/>
        <end position="608"/>
    </location>
</feature>
<reference evidence="3" key="1">
    <citation type="submission" date="2020-01" db="EMBL/GenBank/DDBJ databases">
        <title>Sphingomonas sp. strain CSW-10.</title>
        <authorList>
            <person name="Chen W.-M."/>
        </authorList>
    </citation>
    <scope>NUCLEOTIDE SEQUENCE [LARGE SCALE GENOMIC DNA]</scope>
    <source>
        <strain evidence="3">NST-5</strain>
    </source>
</reference>
<dbReference type="RefSeq" id="WP_166536147.1">
    <property type="nucleotide sequence ID" value="NZ_JAABLM010000003.1"/>
</dbReference>